<dbReference type="InterPro" id="IPR012340">
    <property type="entry name" value="NA-bd_OB-fold"/>
</dbReference>
<dbReference type="InterPro" id="IPR037278">
    <property type="entry name" value="ARFGAP/RecO"/>
</dbReference>
<gene>
    <name evidence="7 9" type="primary">recO</name>
    <name evidence="9" type="ORF">CLOACE_03670</name>
</gene>
<evidence type="ECO:0000313" key="10">
    <source>
        <dbReference type="Proteomes" id="UP000175744"/>
    </source>
</evidence>
<dbReference type="SUPFAM" id="SSF57863">
    <property type="entry name" value="ArfGap/RecO-like zinc finger"/>
    <property type="match status" value="1"/>
</dbReference>
<dbReference type="Gene3D" id="1.20.1440.120">
    <property type="entry name" value="Recombination protein O, C-terminal domain"/>
    <property type="match status" value="1"/>
</dbReference>
<evidence type="ECO:0000256" key="5">
    <source>
        <dbReference type="ARBA" id="ARBA00023204"/>
    </source>
</evidence>
<dbReference type="HAMAP" id="MF_00201">
    <property type="entry name" value="RecO"/>
    <property type="match status" value="1"/>
</dbReference>
<keyword evidence="4 7" id="KW-0233">DNA recombination</keyword>
<reference evidence="9 10" key="1">
    <citation type="submission" date="2016-06" db="EMBL/GenBank/DDBJ databases">
        <title>Genome sequence of Clostridium acetireducens DSM 10703.</title>
        <authorList>
            <person name="Poehlein A."/>
            <person name="Fluechter S."/>
            <person name="Duerre P."/>
            <person name="Daniel R."/>
        </authorList>
    </citation>
    <scope>NUCLEOTIDE SEQUENCE [LARGE SCALE GENOMIC DNA]</scope>
    <source>
        <strain evidence="9 10">DSM 10703</strain>
    </source>
</reference>
<keyword evidence="3 7" id="KW-0227">DNA damage</keyword>
<dbReference type="NCBIfam" id="TIGR00613">
    <property type="entry name" value="reco"/>
    <property type="match status" value="1"/>
</dbReference>
<evidence type="ECO:0000256" key="2">
    <source>
        <dbReference type="ARBA" id="ARBA00021310"/>
    </source>
</evidence>
<dbReference type="GO" id="GO:0006310">
    <property type="term" value="P:DNA recombination"/>
    <property type="evidence" value="ECO:0007669"/>
    <property type="project" value="UniProtKB-UniRule"/>
</dbReference>
<accession>A0A1E8F152</accession>
<comment type="similarity">
    <text evidence="1 7">Belongs to the RecO family.</text>
</comment>
<name>A0A1E8F152_9CLOT</name>
<comment type="function">
    <text evidence="7">Involved in DNA repair and RecF pathway recombination.</text>
</comment>
<dbReference type="PATRIC" id="fig|1121290.3.peg.373"/>
<dbReference type="GO" id="GO:0006302">
    <property type="term" value="P:double-strand break repair"/>
    <property type="evidence" value="ECO:0007669"/>
    <property type="project" value="TreeGrafter"/>
</dbReference>
<sequence>MFGDDFLGIIKTRAVVIKTQDYKESDKLVWLFSEKLGRISTIAKGAKKNRSKFLSSTLNFCFGEYVLYKGKSLYSISECQIIDSFQELLRDFNTITYASYLCELIDICLQEEEPNIYVFRQLVTAFYLIKNKAVDIEVLIRAFEVKILKATGYGLNLNNCCICKKYINSSNYINTNYLGGVCESCKRINGIKISYAAYNALKFLNKVPLERVYRVSLSKEVKNEIYKVLYIFISENYFRKPKSLKLLNCLEGGEKYE</sequence>
<protein>
    <recommendedName>
        <fullName evidence="2 7">DNA repair protein RecO</fullName>
    </recommendedName>
    <alternativeName>
        <fullName evidence="6 7">Recombination protein O</fullName>
    </alternativeName>
</protein>
<dbReference type="PANTHER" id="PTHR33991">
    <property type="entry name" value="DNA REPAIR PROTEIN RECO"/>
    <property type="match status" value="1"/>
</dbReference>
<dbReference type="EMBL" id="LZFO01000004">
    <property type="protein sequence ID" value="OFI07176.1"/>
    <property type="molecule type" value="Genomic_DNA"/>
</dbReference>
<keyword evidence="5 7" id="KW-0234">DNA repair</keyword>
<keyword evidence="10" id="KW-1185">Reference proteome</keyword>
<dbReference type="Gene3D" id="2.40.50.140">
    <property type="entry name" value="Nucleic acid-binding proteins"/>
    <property type="match status" value="1"/>
</dbReference>
<dbReference type="InterPro" id="IPR022572">
    <property type="entry name" value="DNA_rep/recomb_RecO_N"/>
</dbReference>
<evidence type="ECO:0000256" key="3">
    <source>
        <dbReference type="ARBA" id="ARBA00022763"/>
    </source>
</evidence>
<proteinExistence type="inferred from homology"/>
<dbReference type="GO" id="GO:0043590">
    <property type="term" value="C:bacterial nucleoid"/>
    <property type="evidence" value="ECO:0007669"/>
    <property type="project" value="TreeGrafter"/>
</dbReference>
<dbReference type="Pfam" id="PF11967">
    <property type="entry name" value="RecO_N"/>
    <property type="match status" value="1"/>
</dbReference>
<dbReference type="RefSeq" id="WP_070109339.1">
    <property type="nucleotide sequence ID" value="NZ_LZFO01000004.1"/>
</dbReference>
<evidence type="ECO:0000259" key="8">
    <source>
        <dbReference type="Pfam" id="PF11967"/>
    </source>
</evidence>
<evidence type="ECO:0000256" key="6">
    <source>
        <dbReference type="ARBA" id="ARBA00033409"/>
    </source>
</evidence>
<dbReference type="InterPro" id="IPR003717">
    <property type="entry name" value="RecO"/>
</dbReference>
<evidence type="ECO:0000256" key="1">
    <source>
        <dbReference type="ARBA" id="ARBA00007452"/>
    </source>
</evidence>
<dbReference type="PANTHER" id="PTHR33991:SF1">
    <property type="entry name" value="DNA REPAIR PROTEIN RECO"/>
    <property type="match status" value="1"/>
</dbReference>
<feature type="domain" description="DNA replication/recombination mediator RecO N-terminal" evidence="8">
    <location>
        <begin position="10"/>
        <end position="85"/>
    </location>
</feature>
<dbReference type="AlphaFoldDB" id="A0A1E8F152"/>
<organism evidence="9 10">
    <name type="scientific">Clostridium acetireducens DSM 10703</name>
    <dbReference type="NCBI Taxonomy" id="1121290"/>
    <lineage>
        <taxon>Bacteria</taxon>
        <taxon>Bacillati</taxon>
        <taxon>Bacillota</taxon>
        <taxon>Clostridia</taxon>
        <taxon>Eubacteriales</taxon>
        <taxon>Clostridiaceae</taxon>
        <taxon>Clostridium</taxon>
    </lineage>
</organism>
<evidence type="ECO:0000313" key="9">
    <source>
        <dbReference type="EMBL" id="OFI07176.1"/>
    </source>
</evidence>
<comment type="caution">
    <text evidence="9">The sequence shown here is derived from an EMBL/GenBank/DDBJ whole genome shotgun (WGS) entry which is preliminary data.</text>
</comment>
<evidence type="ECO:0000256" key="4">
    <source>
        <dbReference type="ARBA" id="ARBA00023172"/>
    </source>
</evidence>
<dbReference type="SUPFAM" id="SSF50249">
    <property type="entry name" value="Nucleic acid-binding proteins"/>
    <property type="match status" value="1"/>
</dbReference>
<dbReference type="STRING" id="1121290.CLAOCE_03670"/>
<dbReference type="Proteomes" id="UP000175744">
    <property type="component" value="Unassembled WGS sequence"/>
</dbReference>
<dbReference type="Pfam" id="PF02565">
    <property type="entry name" value="RecO_C"/>
    <property type="match status" value="1"/>
</dbReference>
<dbReference type="InterPro" id="IPR042242">
    <property type="entry name" value="RecO_C"/>
</dbReference>
<evidence type="ECO:0000256" key="7">
    <source>
        <dbReference type="HAMAP-Rule" id="MF_00201"/>
    </source>
</evidence>